<sequence>MAYREYDVSSRSEGLRNAALVAWICYAVGLLSSWLTGPIGFVVALVKRGDSVGTVYESHFNAVIRSGIICFIGYTLGWITVWIGIGFVILFAVWLYNVYVVIRGFMRLMERRPYD</sequence>
<evidence type="ECO:0000256" key="3">
    <source>
        <dbReference type="ARBA" id="ARBA00022989"/>
    </source>
</evidence>
<proteinExistence type="predicted"/>
<evidence type="ECO:0000313" key="6">
    <source>
        <dbReference type="EMBL" id="QJE71894.1"/>
    </source>
</evidence>
<evidence type="ECO:0008006" key="8">
    <source>
        <dbReference type="Google" id="ProtNLM"/>
    </source>
</evidence>
<keyword evidence="7" id="KW-1185">Reference proteome</keyword>
<dbReference type="Pfam" id="PF09685">
    <property type="entry name" value="MamF_MmsF"/>
    <property type="match status" value="1"/>
</dbReference>
<accession>A0A858R3C7</accession>
<evidence type="ECO:0000313" key="7">
    <source>
        <dbReference type="Proteomes" id="UP000501891"/>
    </source>
</evidence>
<evidence type="ECO:0000256" key="1">
    <source>
        <dbReference type="ARBA" id="ARBA00004141"/>
    </source>
</evidence>
<dbReference type="AlphaFoldDB" id="A0A858R3C7"/>
<feature type="transmembrane region" description="Helical" evidence="5">
    <location>
        <begin position="82"/>
        <end position="102"/>
    </location>
</feature>
<keyword evidence="4 5" id="KW-0472">Membrane</keyword>
<dbReference type="KEGG" id="acru:HHL28_01105"/>
<name>A0A858R3C7_9PROT</name>
<dbReference type="EMBL" id="CP051775">
    <property type="protein sequence ID" value="QJE71894.1"/>
    <property type="molecule type" value="Genomic_DNA"/>
</dbReference>
<keyword evidence="2 5" id="KW-0812">Transmembrane</keyword>
<reference evidence="6" key="1">
    <citation type="submission" date="2020-04" db="EMBL/GenBank/DDBJ databases">
        <title>A desert anoxygenic phototrophic bacterium fixes CO2 using RubisCO under aerobic conditions.</title>
        <authorList>
            <person name="Tang K."/>
        </authorList>
    </citation>
    <scope>NUCLEOTIDE SEQUENCE [LARGE SCALE GENOMIC DNA]</scope>
    <source>
        <strain evidence="6">MIMtkB3</strain>
    </source>
</reference>
<evidence type="ECO:0000256" key="5">
    <source>
        <dbReference type="SAM" id="Phobius"/>
    </source>
</evidence>
<organism evidence="6 7">
    <name type="scientific">Aerophototrophica crusticola</name>
    <dbReference type="NCBI Taxonomy" id="1709002"/>
    <lineage>
        <taxon>Bacteria</taxon>
        <taxon>Pseudomonadati</taxon>
        <taxon>Pseudomonadota</taxon>
        <taxon>Alphaproteobacteria</taxon>
        <taxon>Rhodospirillales</taxon>
        <taxon>Rhodospirillaceae</taxon>
        <taxon>Aerophototrophica</taxon>
    </lineage>
</organism>
<gene>
    <name evidence="6" type="ORF">HHL28_01105</name>
</gene>
<evidence type="ECO:0000256" key="2">
    <source>
        <dbReference type="ARBA" id="ARBA00022692"/>
    </source>
</evidence>
<dbReference type="Proteomes" id="UP000501891">
    <property type="component" value="Chromosome"/>
</dbReference>
<keyword evidence="3 5" id="KW-1133">Transmembrane helix</keyword>
<comment type="subcellular location">
    <subcellularLocation>
        <location evidence="1">Membrane</location>
        <topology evidence="1">Multi-pass membrane protein</topology>
    </subcellularLocation>
</comment>
<dbReference type="InterPro" id="IPR019109">
    <property type="entry name" value="MamF_MmsF"/>
</dbReference>
<protein>
    <recommendedName>
        <fullName evidence="8">DUF4870 domain-containing protein</fullName>
    </recommendedName>
</protein>
<evidence type="ECO:0000256" key="4">
    <source>
        <dbReference type="ARBA" id="ARBA00023136"/>
    </source>
</evidence>
<feature type="transmembrane region" description="Helical" evidence="5">
    <location>
        <begin position="20"/>
        <end position="46"/>
    </location>
</feature>